<evidence type="ECO:0000256" key="7">
    <source>
        <dbReference type="RuleBase" id="RU003654"/>
    </source>
</evidence>
<keyword evidence="8" id="KW-0443">Lipid metabolism</keyword>
<proteinExistence type="inferred from homology"/>
<comment type="caution">
    <text evidence="10">The sequence shown here is derived from an EMBL/GenBank/DDBJ whole genome shotgun (WGS) entry which is preliminary data.</text>
</comment>
<dbReference type="Pfam" id="PF00068">
    <property type="entry name" value="Phospholip_A2_1"/>
    <property type="match status" value="2"/>
</dbReference>
<feature type="disulfide bond" evidence="6">
    <location>
        <begin position="100"/>
        <end position="175"/>
    </location>
</feature>
<feature type="active site" evidence="4">
    <location>
        <position position="142"/>
    </location>
</feature>
<evidence type="ECO:0000256" key="6">
    <source>
        <dbReference type="PIRSR" id="PIRSR601211-3"/>
    </source>
</evidence>
<feature type="binding site" evidence="5">
    <location>
        <position position="82"/>
    </location>
    <ligand>
        <name>Ca(2+)</name>
        <dbReference type="ChEBI" id="CHEBI:29108"/>
    </ligand>
</feature>
<evidence type="ECO:0000313" key="11">
    <source>
        <dbReference type="Proteomes" id="UP000297703"/>
    </source>
</evidence>
<dbReference type="PRINTS" id="PR00389">
    <property type="entry name" value="PHPHLIPASEA2"/>
</dbReference>
<name>A0A4D9F2S1_9SAUR</name>
<evidence type="ECO:0000256" key="8">
    <source>
        <dbReference type="RuleBase" id="RU361236"/>
    </source>
</evidence>
<keyword evidence="8" id="KW-0378">Hydrolase</keyword>
<evidence type="ECO:0000313" key="10">
    <source>
        <dbReference type="EMBL" id="TFK13722.1"/>
    </source>
</evidence>
<comment type="subcellular location">
    <subcellularLocation>
        <location evidence="1 8">Secreted</location>
    </subcellularLocation>
</comment>
<gene>
    <name evidence="10" type="ORF">DR999_PMT02738</name>
</gene>
<dbReference type="SMART" id="SM00085">
    <property type="entry name" value="PA2c"/>
    <property type="match status" value="2"/>
</dbReference>
<dbReference type="STRING" id="55544.A0A4D9F2S1"/>
<dbReference type="InterPro" id="IPR001211">
    <property type="entry name" value="PLA2"/>
</dbReference>
<dbReference type="GO" id="GO:0047498">
    <property type="term" value="F:calcium-dependent phospholipase A2 activity"/>
    <property type="evidence" value="ECO:0007669"/>
    <property type="project" value="TreeGrafter"/>
</dbReference>
<reference evidence="10 11" key="2">
    <citation type="submission" date="2019-04" db="EMBL/GenBank/DDBJ databases">
        <title>The genome sequence of big-headed turtle.</title>
        <authorList>
            <person name="Gong S."/>
        </authorList>
    </citation>
    <scope>NUCLEOTIDE SEQUENCE [LARGE SCALE GENOMIC DNA]</scope>
    <source>
        <strain evidence="10">DO16091913</strain>
        <tissue evidence="10">Muscle</tissue>
    </source>
</reference>
<feature type="domain" description="Phospholipase A2-like central" evidence="9">
    <location>
        <begin position="182"/>
        <end position="299"/>
    </location>
</feature>
<dbReference type="EMBL" id="QXTE01000014">
    <property type="protein sequence ID" value="TFK13722.1"/>
    <property type="molecule type" value="Genomic_DNA"/>
</dbReference>
<dbReference type="Gene3D" id="1.20.90.10">
    <property type="entry name" value="Phospholipase A2 domain"/>
    <property type="match status" value="2"/>
</dbReference>
<feature type="disulfide bond" evidence="6">
    <location>
        <begin position="101"/>
        <end position="141"/>
    </location>
</feature>
<evidence type="ECO:0000256" key="3">
    <source>
        <dbReference type="ARBA" id="ARBA00023157"/>
    </source>
</evidence>
<feature type="disulfide bond" evidence="6">
    <location>
        <begin position="110"/>
        <end position="134"/>
    </location>
</feature>
<keyword evidence="2 8" id="KW-0964">Secreted</keyword>
<dbReference type="OrthoDB" id="5841574at2759"/>
<keyword evidence="3 6" id="KW-1015">Disulfide bond</keyword>
<evidence type="ECO:0000256" key="5">
    <source>
        <dbReference type="PIRSR" id="PIRSR601211-2"/>
    </source>
</evidence>
<dbReference type="PANTHER" id="PTHR11716">
    <property type="entry name" value="PHOSPHOLIPASE A2 FAMILY MEMBER"/>
    <property type="match status" value="1"/>
</dbReference>
<feature type="binding site" evidence="5">
    <location>
        <position position="80"/>
    </location>
    <ligand>
        <name>Ca(2+)</name>
        <dbReference type="ChEBI" id="CHEBI:29108"/>
    </ligand>
</feature>
<evidence type="ECO:0000256" key="4">
    <source>
        <dbReference type="PIRSR" id="PIRSR601211-1"/>
    </source>
</evidence>
<dbReference type="Proteomes" id="UP000297703">
    <property type="component" value="Unassembled WGS sequence"/>
</dbReference>
<feature type="domain" description="Phospholipase A2-like central" evidence="9">
    <location>
        <begin position="52"/>
        <end position="169"/>
    </location>
</feature>
<dbReference type="CDD" id="cd00125">
    <property type="entry name" value="PLA2c"/>
    <property type="match status" value="2"/>
</dbReference>
<dbReference type="GO" id="GO:0050482">
    <property type="term" value="P:arachidonate secretion"/>
    <property type="evidence" value="ECO:0007669"/>
    <property type="project" value="InterPro"/>
</dbReference>
<feature type="disulfide bond" evidence="6">
    <location>
        <begin position="79"/>
        <end position="95"/>
    </location>
</feature>
<dbReference type="PROSITE" id="PS00118">
    <property type="entry name" value="PA2_HIS"/>
    <property type="match status" value="2"/>
</dbReference>
<dbReference type="AlphaFoldDB" id="A0A4D9F2S1"/>
<reference evidence="10 11" key="1">
    <citation type="submission" date="2019-04" db="EMBL/GenBank/DDBJ databases">
        <title>Draft genome of the big-headed turtle Platysternon megacephalum.</title>
        <authorList>
            <person name="Gong S."/>
        </authorList>
    </citation>
    <scope>NUCLEOTIDE SEQUENCE [LARGE SCALE GENOMIC DNA]</scope>
    <source>
        <strain evidence="10">DO16091913</strain>
        <tissue evidence="10">Muscle</tissue>
    </source>
</reference>
<organism evidence="10 11">
    <name type="scientific">Platysternon megacephalum</name>
    <name type="common">big-headed turtle</name>
    <dbReference type="NCBI Taxonomy" id="55544"/>
    <lineage>
        <taxon>Eukaryota</taxon>
        <taxon>Metazoa</taxon>
        <taxon>Chordata</taxon>
        <taxon>Craniata</taxon>
        <taxon>Vertebrata</taxon>
        <taxon>Euteleostomi</taxon>
        <taxon>Archelosauria</taxon>
        <taxon>Testudinata</taxon>
        <taxon>Testudines</taxon>
        <taxon>Cryptodira</taxon>
        <taxon>Durocryptodira</taxon>
        <taxon>Testudinoidea</taxon>
        <taxon>Platysternidae</taxon>
        <taxon>Platysternon</taxon>
    </lineage>
</organism>
<dbReference type="GO" id="GO:0005509">
    <property type="term" value="F:calcium ion binding"/>
    <property type="evidence" value="ECO:0007669"/>
    <property type="project" value="InterPro"/>
</dbReference>
<dbReference type="InterPro" id="IPR033113">
    <property type="entry name" value="PLA2_histidine"/>
</dbReference>
<keyword evidence="5" id="KW-0479">Metal-binding</keyword>
<dbReference type="GO" id="GO:0005543">
    <property type="term" value="F:phospholipid binding"/>
    <property type="evidence" value="ECO:0007669"/>
    <property type="project" value="TreeGrafter"/>
</dbReference>
<dbReference type="GO" id="GO:0005576">
    <property type="term" value="C:extracellular region"/>
    <property type="evidence" value="ECO:0007669"/>
    <property type="project" value="UniProtKB-SubCell"/>
</dbReference>
<keyword evidence="5 8" id="KW-0106">Calcium</keyword>
<protein>
    <recommendedName>
        <fullName evidence="8">Phospholipase A2</fullName>
        <ecNumber evidence="8">3.1.1.4</ecNumber>
    </recommendedName>
</protein>
<evidence type="ECO:0000259" key="9">
    <source>
        <dbReference type="SMART" id="SM00085"/>
    </source>
</evidence>
<feature type="disulfide bond" evidence="6">
    <location>
        <begin position="77"/>
        <end position="168"/>
    </location>
</feature>
<dbReference type="InterPro" id="IPR036444">
    <property type="entry name" value="PLipase_A2_dom_sf"/>
</dbReference>
<dbReference type="GO" id="GO:0042130">
    <property type="term" value="P:negative regulation of T cell proliferation"/>
    <property type="evidence" value="ECO:0007669"/>
    <property type="project" value="TreeGrafter"/>
</dbReference>
<feature type="active site" evidence="4">
    <location>
        <position position="98"/>
    </location>
</feature>
<dbReference type="FunFam" id="1.20.90.10:FF:000001">
    <property type="entry name" value="Basic phospholipase A2 homolog"/>
    <property type="match status" value="2"/>
</dbReference>
<evidence type="ECO:0000256" key="1">
    <source>
        <dbReference type="ARBA" id="ARBA00004613"/>
    </source>
</evidence>
<dbReference type="InterPro" id="IPR033112">
    <property type="entry name" value="PLA2_Asp_AS"/>
</dbReference>
<feature type="disulfide bond" evidence="6">
    <location>
        <begin position="128"/>
        <end position="139"/>
    </location>
</feature>
<keyword evidence="11" id="KW-1185">Reference proteome</keyword>
<dbReference type="PANTHER" id="PTHR11716:SF9">
    <property type="entry name" value="PHOSPHOLIPASE A2, MEMBRANE ASSOCIATED"/>
    <property type="match status" value="1"/>
</dbReference>
<dbReference type="InterPro" id="IPR016090">
    <property type="entry name" value="PLA2-like_dom"/>
</dbReference>
<sequence length="305" mass="34589">MKPAGLSEDTPDCHQGVVLTTPGKYGFDELWLEKQLLFALCLTEGEFVVHGSLLEFRKMIKQATGKSALPNYTSYGCHCGVGGKGTPKDATDWCCLHHDCCYSQLKAQKCRVITDKYHYTYRRGVITCGPGSWCKRSICECDKAAALCMKRNLRSYNKKYRFYSNIKCTGRKPRCLSGTQGSLLEFRKMINQATRKSAILSYYGYGCYCGSDGRGEPKDATDWCCRAHHCCYKRLKASGCYGNRQRYSYTYKDGDILCALGSWCEEQVCDCDKSTSLCLERNLKTFNSHYVRYRDSKCAGFTPRC</sequence>
<dbReference type="EC" id="3.1.1.4" evidence="8"/>
<comment type="cofactor">
    <cofactor evidence="5">
        <name>Ca(2+)</name>
        <dbReference type="ChEBI" id="CHEBI:29108"/>
    </cofactor>
    <text evidence="5">Binds 1 Ca(2+) ion per subunit.</text>
</comment>
<comment type="catalytic activity">
    <reaction evidence="8">
        <text>a 1,2-diacyl-sn-glycero-3-phosphocholine + H2O = a 1-acyl-sn-glycero-3-phosphocholine + a fatty acid + H(+)</text>
        <dbReference type="Rhea" id="RHEA:15801"/>
        <dbReference type="ChEBI" id="CHEBI:15377"/>
        <dbReference type="ChEBI" id="CHEBI:15378"/>
        <dbReference type="ChEBI" id="CHEBI:28868"/>
        <dbReference type="ChEBI" id="CHEBI:57643"/>
        <dbReference type="ChEBI" id="CHEBI:58168"/>
        <dbReference type="EC" id="3.1.1.4"/>
    </reaction>
</comment>
<dbReference type="PROSITE" id="PS00119">
    <property type="entry name" value="PA2_ASP"/>
    <property type="match status" value="2"/>
</dbReference>
<dbReference type="GO" id="GO:0016042">
    <property type="term" value="P:lipid catabolic process"/>
    <property type="evidence" value="ECO:0007669"/>
    <property type="project" value="InterPro"/>
</dbReference>
<dbReference type="SUPFAM" id="SSF48619">
    <property type="entry name" value="Phospholipase A2, PLA2"/>
    <property type="match status" value="2"/>
</dbReference>
<accession>A0A4D9F2S1</accession>
<feature type="binding site" evidence="5">
    <location>
        <position position="99"/>
    </location>
    <ligand>
        <name>Ca(2+)</name>
        <dbReference type="ChEBI" id="CHEBI:29108"/>
    </ligand>
</feature>
<comment type="similarity">
    <text evidence="7">Belongs to the phospholipase A2 family.</text>
</comment>
<dbReference type="GO" id="GO:0006644">
    <property type="term" value="P:phospholipid metabolic process"/>
    <property type="evidence" value="ECO:0007669"/>
    <property type="project" value="InterPro"/>
</dbReference>
<feature type="disulfide bond" evidence="6">
    <location>
        <begin position="94"/>
        <end position="148"/>
    </location>
</feature>
<evidence type="ECO:0000256" key="2">
    <source>
        <dbReference type="ARBA" id="ARBA00022525"/>
    </source>
</evidence>